<reference evidence="2" key="1">
    <citation type="submission" date="2020-05" db="EMBL/GenBank/DDBJ databases">
        <authorList>
            <person name="Chiriac C."/>
            <person name="Salcher M."/>
            <person name="Ghai R."/>
            <person name="Kavagutti S V."/>
        </authorList>
    </citation>
    <scope>NUCLEOTIDE SEQUENCE</scope>
</reference>
<dbReference type="AlphaFoldDB" id="A0A6J6SEA5"/>
<evidence type="ECO:0000256" key="1">
    <source>
        <dbReference type="SAM" id="MobiDB-lite"/>
    </source>
</evidence>
<proteinExistence type="predicted"/>
<feature type="region of interest" description="Disordered" evidence="1">
    <location>
        <begin position="84"/>
        <end position="104"/>
    </location>
</feature>
<accession>A0A6J6SEA5</accession>
<dbReference type="EMBL" id="CAEZXR010000432">
    <property type="protein sequence ID" value="CAB4733132.1"/>
    <property type="molecule type" value="Genomic_DNA"/>
</dbReference>
<evidence type="ECO:0000313" key="2">
    <source>
        <dbReference type="EMBL" id="CAB4733132.1"/>
    </source>
</evidence>
<name>A0A6J6SEA5_9ZZZZ</name>
<gene>
    <name evidence="2" type="ORF">UFOPK2579_02703</name>
</gene>
<protein>
    <submittedName>
        <fullName evidence="2">Unannotated protein</fullName>
    </submittedName>
</protein>
<sequence length="104" mass="11614">MHRDARPQPVWIDLRGSLRTGRVGLGLLLEWRQRQVDGRPPRWEGLVAEVTGGGEAPWSLQVSWRPASELRPVDLMMPADLVPEVPRAHDVSGGINGEPPGRRR</sequence>
<organism evidence="2">
    <name type="scientific">freshwater metagenome</name>
    <dbReference type="NCBI Taxonomy" id="449393"/>
    <lineage>
        <taxon>unclassified sequences</taxon>
        <taxon>metagenomes</taxon>
        <taxon>ecological metagenomes</taxon>
    </lineage>
</organism>